<feature type="compositionally biased region" description="Polar residues" evidence="1">
    <location>
        <begin position="46"/>
        <end position="56"/>
    </location>
</feature>
<dbReference type="Proteomes" id="UP001159363">
    <property type="component" value="Chromosome 6"/>
</dbReference>
<feature type="region of interest" description="Disordered" evidence="1">
    <location>
        <begin position="1"/>
        <end position="108"/>
    </location>
</feature>
<feature type="compositionally biased region" description="Basic and acidic residues" evidence="1">
    <location>
        <begin position="81"/>
        <end position="104"/>
    </location>
</feature>
<gene>
    <name evidence="2" type="ORF">PR048_020329</name>
</gene>
<dbReference type="EMBL" id="JARBHB010000007">
    <property type="protein sequence ID" value="KAJ8879721.1"/>
    <property type="molecule type" value="Genomic_DNA"/>
</dbReference>
<evidence type="ECO:0000313" key="2">
    <source>
        <dbReference type="EMBL" id="KAJ8879721.1"/>
    </source>
</evidence>
<comment type="caution">
    <text evidence="2">The sequence shown here is derived from an EMBL/GenBank/DDBJ whole genome shotgun (WGS) entry which is preliminary data.</text>
</comment>
<keyword evidence="3" id="KW-1185">Reference proteome</keyword>
<protein>
    <recommendedName>
        <fullName evidence="4">Pre-C2HC domain-containing protein</fullName>
    </recommendedName>
</protein>
<organism evidence="2 3">
    <name type="scientific">Dryococelus australis</name>
    <dbReference type="NCBI Taxonomy" id="614101"/>
    <lineage>
        <taxon>Eukaryota</taxon>
        <taxon>Metazoa</taxon>
        <taxon>Ecdysozoa</taxon>
        <taxon>Arthropoda</taxon>
        <taxon>Hexapoda</taxon>
        <taxon>Insecta</taxon>
        <taxon>Pterygota</taxon>
        <taxon>Neoptera</taxon>
        <taxon>Polyneoptera</taxon>
        <taxon>Phasmatodea</taxon>
        <taxon>Verophasmatodea</taxon>
        <taxon>Anareolatae</taxon>
        <taxon>Phasmatidae</taxon>
        <taxon>Eurycanthinae</taxon>
        <taxon>Dryococelus</taxon>
    </lineage>
</organism>
<evidence type="ECO:0008006" key="4">
    <source>
        <dbReference type="Google" id="ProtNLM"/>
    </source>
</evidence>
<name>A0ABQ9H604_9NEOP</name>
<reference evidence="2 3" key="1">
    <citation type="submission" date="2023-02" db="EMBL/GenBank/DDBJ databases">
        <title>LHISI_Scaffold_Assembly.</title>
        <authorList>
            <person name="Stuart O.P."/>
            <person name="Cleave R."/>
            <person name="Magrath M.J.L."/>
            <person name="Mikheyev A.S."/>
        </authorList>
    </citation>
    <scope>NUCLEOTIDE SEQUENCE [LARGE SCALE GENOMIC DNA]</scope>
    <source>
        <strain evidence="2">Daus_M_001</strain>
        <tissue evidence="2">Leg muscle</tissue>
    </source>
</reference>
<evidence type="ECO:0000313" key="3">
    <source>
        <dbReference type="Proteomes" id="UP001159363"/>
    </source>
</evidence>
<proteinExistence type="predicted"/>
<accession>A0ABQ9H604</accession>
<feature type="compositionally biased region" description="Basic and acidic residues" evidence="1">
    <location>
        <begin position="8"/>
        <end position="23"/>
    </location>
</feature>
<sequence>MDDTSGGRTDKPIRPAKETKINDFIKSNPKKVSKLINQPRDDFQLYMTNRYDSLSDTDSDKNANQPEPKRKRNKSVTTKLKNNEKVHSKTSQDKLVTETSKPDNDTTATRIPKYMVPIIIDKTFDYNTLITFTKCRNWTAIQDHFHPSGNQRKPHAAILKGLAASIDIDVDIDIIKQELTERHIHLQYIEQFTSKTGQGPERTIRKQGIFKVITTDYETELLYQIDVINRTTVYWEEYQPRNYDIPQCANCQMGETKNNCAWPVRCIKCKREKPEQHHHTKSCLKSATIPTHCFNCNYRQCPTFIAAKNARPKNRNTTENQPQPM</sequence>
<evidence type="ECO:0000256" key="1">
    <source>
        <dbReference type="SAM" id="MobiDB-lite"/>
    </source>
</evidence>